<dbReference type="AlphaFoldDB" id="A0A6N9TNH8"/>
<dbReference type="Pfam" id="PF17804">
    <property type="entry name" value="TSP_NTD"/>
    <property type="match status" value="1"/>
</dbReference>
<evidence type="ECO:0000256" key="4">
    <source>
        <dbReference type="ARBA" id="ARBA00022825"/>
    </source>
</evidence>
<dbReference type="FunFam" id="3.90.226.10:FF:000090">
    <property type="entry name" value="Tail-specific protease"/>
    <property type="match status" value="1"/>
</dbReference>
<dbReference type="SUPFAM" id="SSF50156">
    <property type="entry name" value="PDZ domain-like"/>
    <property type="match status" value="1"/>
</dbReference>
<keyword evidence="7" id="KW-0732">Signal</keyword>
<protein>
    <submittedName>
        <fullName evidence="9">Tail-specific protease</fullName>
    </submittedName>
</protein>
<dbReference type="InterPro" id="IPR020992">
    <property type="entry name" value="Tail_Prtase_C"/>
</dbReference>
<dbReference type="NCBIfam" id="TIGR00225">
    <property type="entry name" value="prc"/>
    <property type="match status" value="1"/>
</dbReference>
<accession>A0A6N9TNH8</accession>
<feature type="chain" id="PRO_5026947587" evidence="7">
    <location>
        <begin position="29"/>
        <end position="763"/>
    </location>
</feature>
<feature type="signal peptide" evidence="7">
    <location>
        <begin position="1"/>
        <end position="28"/>
    </location>
</feature>
<reference evidence="9 10" key="1">
    <citation type="submission" date="2020-02" db="EMBL/GenBank/DDBJ databases">
        <title>Comparative genomics of sulfur disproportionating microorganisms.</title>
        <authorList>
            <person name="Ward L.M."/>
            <person name="Bertran E."/>
            <person name="Johnston D.T."/>
        </authorList>
    </citation>
    <scope>NUCLEOTIDE SEQUENCE [LARGE SCALE GENOMIC DNA]</scope>
    <source>
        <strain evidence="9 10">DSM 100025</strain>
    </source>
</reference>
<evidence type="ECO:0000313" key="9">
    <source>
        <dbReference type="EMBL" id="NDY41643.1"/>
    </source>
</evidence>
<dbReference type="EMBL" id="JAAGRR010000012">
    <property type="protein sequence ID" value="NDY41643.1"/>
    <property type="molecule type" value="Genomic_DNA"/>
</dbReference>
<evidence type="ECO:0000256" key="3">
    <source>
        <dbReference type="ARBA" id="ARBA00022801"/>
    </source>
</evidence>
<dbReference type="GO" id="GO:0030288">
    <property type="term" value="C:outer membrane-bounded periplasmic space"/>
    <property type="evidence" value="ECO:0007669"/>
    <property type="project" value="TreeGrafter"/>
</dbReference>
<sequence length="763" mass="84183">MFEKLHAHRQARAATPRCLRLLPLLVLAAALLAAVPRAAPAFSGFDFEANRARLLGLLVRTQLESHHFSHKRIDDELSRHAFALYLKTLDFQKRFLLQDDVTRLRAFETDIDQELAGRSMPLVDLSASLMKARVKEVREMVRGLLAADFPLSSRETLETDPEKLDFCRSRKELNQRWRRILHYQVALRYLDLLDMARTEAGAPGAKDAAPPAEDPALRAKAREKVRAAYEQFFDRLLKEKERDYYDRLFDAVARAFDPHTNYLAPLQKEDFDISMKGSLEGIGALLREEDGYVKVVRVIPGGAAYRQGELEPEDAILKVGEAGAEPVEITGMRLRDAVELIRGRKGSEVRLTVRKPDGTIKVIPIVRDVVQIEETFVKDMVLGPADRPVGYLRIPSFYRDFQAINNGGKGRSSTDDVRKALKALEARHIRGLVLDIRNNGGGSLVDAVDITGLFIPSGPVVQVKNSDGSVQVLADDDPAVVYDGPVVVLVNQFSASASEILAAALQDYGRAVIMGGEHTHGKGTVQAMVDMDYMVRNGRFAKYKPLGALMITIQKFYRVTGETTQFKGVVPDIVLPDRLNALKTGERYLDFALPWDTVPPVAFTPWPGPIRGRLAAVKAASARRVATDPAFAEIRRAMEESAQRQADTRRSLDLAAIRAALASDRARSRTAPHQAAPFDDALPPPEADDNATGPDAWRKAVREDPVVREAIQVLADLGGPASARKAPSAAGSLLPAREQAPRHHHVPAVALPQPVQGPVERLP</sequence>
<dbReference type="InterPro" id="IPR036034">
    <property type="entry name" value="PDZ_sf"/>
</dbReference>
<feature type="region of interest" description="Disordered" evidence="6">
    <location>
        <begin position="717"/>
        <end position="763"/>
    </location>
</feature>
<feature type="domain" description="PDZ" evidence="8">
    <location>
        <begin position="272"/>
        <end position="342"/>
    </location>
</feature>
<dbReference type="CDD" id="cd06782">
    <property type="entry name" value="cpPDZ_CPP-like"/>
    <property type="match status" value="1"/>
</dbReference>
<dbReference type="SMART" id="SM00228">
    <property type="entry name" value="PDZ"/>
    <property type="match status" value="1"/>
</dbReference>
<dbReference type="InterPro" id="IPR005151">
    <property type="entry name" value="Tail-specific_protease"/>
</dbReference>
<comment type="caution">
    <text evidence="9">The sequence shown here is derived from an EMBL/GenBank/DDBJ whole genome shotgun (WGS) entry which is preliminary data.</text>
</comment>
<dbReference type="SMART" id="SM00245">
    <property type="entry name" value="TSPc"/>
    <property type="match status" value="1"/>
</dbReference>
<dbReference type="Proteomes" id="UP000469346">
    <property type="component" value="Unassembled WGS sequence"/>
</dbReference>
<evidence type="ECO:0000256" key="5">
    <source>
        <dbReference type="RuleBase" id="RU004404"/>
    </source>
</evidence>
<dbReference type="Gene3D" id="3.90.226.10">
    <property type="entry name" value="2-enoyl-CoA Hydratase, Chain A, domain 1"/>
    <property type="match status" value="1"/>
</dbReference>
<dbReference type="GO" id="GO:0008236">
    <property type="term" value="F:serine-type peptidase activity"/>
    <property type="evidence" value="ECO:0007669"/>
    <property type="project" value="UniProtKB-KW"/>
</dbReference>
<dbReference type="GO" id="GO:0007165">
    <property type="term" value="P:signal transduction"/>
    <property type="evidence" value="ECO:0007669"/>
    <property type="project" value="TreeGrafter"/>
</dbReference>
<keyword evidence="4 5" id="KW-0720">Serine protease</keyword>
<dbReference type="PROSITE" id="PS50106">
    <property type="entry name" value="PDZ"/>
    <property type="match status" value="1"/>
</dbReference>
<evidence type="ECO:0000256" key="1">
    <source>
        <dbReference type="ARBA" id="ARBA00009179"/>
    </source>
</evidence>
<evidence type="ECO:0000256" key="7">
    <source>
        <dbReference type="SAM" id="SignalP"/>
    </source>
</evidence>
<keyword evidence="2 5" id="KW-0645">Protease</keyword>
<dbReference type="InterPro" id="IPR040573">
    <property type="entry name" value="TSP_N"/>
</dbReference>
<dbReference type="RefSeq" id="WP_163297800.1">
    <property type="nucleotide sequence ID" value="NZ_JAAGRR010000012.1"/>
</dbReference>
<dbReference type="PANTHER" id="PTHR32060:SF22">
    <property type="entry name" value="CARBOXYL-TERMINAL-PROCESSING PEPTIDASE 3, CHLOROPLASTIC"/>
    <property type="match status" value="1"/>
</dbReference>
<dbReference type="InterPro" id="IPR004447">
    <property type="entry name" value="Peptidase_S41A"/>
</dbReference>
<dbReference type="CDD" id="cd07560">
    <property type="entry name" value="Peptidase_S41_CPP"/>
    <property type="match status" value="1"/>
</dbReference>
<dbReference type="GO" id="GO:0006508">
    <property type="term" value="P:proteolysis"/>
    <property type="evidence" value="ECO:0007669"/>
    <property type="project" value="UniProtKB-KW"/>
</dbReference>
<evidence type="ECO:0000313" key="10">
    <source>
        <dbReference type="Proteomes" id="UP000469346"/>
    </source>
</evidence>
<feature type="region of interest" description="Disordered" evidence="6">
    <location>
        <begin position="663"/>
        <end position="694"/>
    </location>
</feature>
<keyword evidence="10" id="KW-1185">Reference proteome</keyword>
<dbReference type="GO" id="GO:0004175">
    <property type="term" value="F:endopeptidase activity"/>
    <property type="evidence" value="ECO:0007669"/>
    <property type="project" value="TreeGrafter"/>
</dbReference>
<proteinExistence type="inferred from homology"/>
<evidence type="ECO:0000259" key="8">
    <source>
        <dbReference type="PROSITE" id="PS50106"/>
    </source>
</evidence>
<dbReference type="Pfam" id="PF00595">
    <property type="entry name" value="PDZ"/>
    <property type="match status" value="1"/>
</dbReference>
<keyword evidence="3 5" id="KW-0378">Hydrolase</keyword>
<dbReference type="Gene3D" id="2.30.42.10">
    <property type="match status" value="1"/>
</dbReference>
<gene>
    <name evidence="9" type="ORF">G3N55_02090</name>
</gene>
<organism evidence="9 10">
    <name type="scientific">Dissulfurirhabdus thermomarina</name>
    <dbReference type="NCBI Taxonomy" id="1765737"/>
    <lineage>
        <taxon>Bacteria</taxon>
        <taxon>Deltaproteobacteria</taxon>
        <taxon>Dissulfurirhabdaceae</taxon>
        <taxon>Dissulfurirhabdus</taxon>
    </lineage>
</organism>
<dbReference type="Pfam" id="PF11818">
    <property type="entry name" value="DUF3340"/>
    <property type="match status" value="1"/>
</dbReference>
<evidence type="ECO:0000256" key="2">
    <source>
        <dbReference type="ARBA" id="ARBA00022670"/>
    </source>
</evidence>
<name>A0A6N9TNH8_DISTH</name>
<evidence type="ECO:0000256" key="6">
    <source>
        <dbReference type="SAM" id="MobiDB-lite"/>
    </source>
</evidence>
<dbReference type="InterPro" id="IPR001478">
    <property type="entry name" value="PDZ"/>
</dbReference>
<comment type="similarity">
    <text evidence="1 5">Belongs to the peptidase S41A family.</text>
</comment>
<dbReference type="Gene3D" id="3.30.750.44">
    <property type="match status" value="1"/>
</dbReference>
<dbReference type="InterPro" id="IPR029045">
    <property type="entry name" value="ClpP/crotonase-like_dom_sf"/>
</dbReference>
<dbReference type="PANTHER" id="PTHR32060">
    <property type="entry name" value="TAIL-SPECIFIC PROTEASE"/>
    <property type="match status" value="1"/>
</dbReference>
<dbReference type="SUPFAM" id="SSF52096">
    <property type="entry name" value="ClpP/crotonase"/>
    <property type="match status" value="1"/>
</dbReference>
<dbReference type="Pfam" id="PF03572">
    <property type="entry name" value="Peptidase_S41"/>
    <property type="match status" value="1"/>
</dbReference>